<evidence type="ECO:0000313" key="1">
    <source>
        <dbReference type="EMBL" id="PWA64710.1"/>
    </source>
</evidence>
<name>A0A2U1MTY3_ARTAN</name>
<gene>
    <name evidence="1" type="ORF">CTI12_AA342450</name>
</gene>
<dbReference type="GO" id="GO:0030246">
    <property type="term" value="F:carbohydrate binding"/>
    <property type="evidence" value="ECO:0007669"/>
    <property type="project" value="UniProtKB-KW"/>
</dbReference>
<keyword evidence="1" id="KW-0430">Lectin</keyword>
<dbReference type="AlphaFoldDB" id="A0A2U1MTY3"/>
<protein>
    <submittedName>
        <fullName evidence="1">Concanavalin A-like lectin/glucanase, subgroup</fullName>
    </submittedName>
</protein>
<comment type="caution">
    <text evidence="1">The sequence shown here is derived from an EMBL/GenBank/DDBJ whole genome shotgun (WGS) entry which is preliminary data.</text>
</comment>
<proteinExistence type="predicted"/>
<dbReference type="OrthoDB" id="4062651at2759"/>
<reference evidence="1 2" key="1">
    <citation type="journal article" date="2018" name="Mol. Plant">
        <title>The genome of Artemisia annua provides insight into the evolution of Asteraceae family and artemisinin biosynthesis.</title>
        <authorList>
            <person name="Shen Q."/>
            <person name="Zhang L."/>
            <person name="Liao Z."/>
            <person name="Wang S."/>
            <person name="Yan T."/>
            <person name="Shi P."/>
            <person name="Liu M."/>
            <person name="Fu X."/>
            <person name="Pan Q."/>
            <person name="Wang Y."/>
            <person name="Lv Z."/>
            <person name="Lu X."/>
            <person name="Zhang F."/>
            <person name="Jiang W."/>
            <person name="Ma Y."/>
            <person name="Chen M."/>
            <person name="Hao X."/>
            <person name="Li L."/>
            <person name="Tang Y."/>
            <person name="Lv G."/>
            <person name="Zhou Y."/>
            <person name="Sun X."/>
            <person name="Brodelius P.E."/>
            <person name="Rose J.K.C."/>
            <person name="Tang K."/>
        </authorList>
    </citation>
    <scope>NUCLEOTIDE SEQUENCE [LARGE SCALE GENOMIC DNA]</scope>
    <source>
        <strain evidence="2">cv. Huhao1</strain>
        <tissue evidence="1">Leaf</tissue>
    </source>
</reference>
<evidence type="ECO:0000313" key="2">
    <source>
        <dbReference type="Proteomes" id="UP000245207"/>
    </source>
</evidence>
<dbReference type="Proteomes" id="UP000245207">
    <property type="component" value="Unassembled WGS sequence"/>
</dbReference>
<dbReference type="STRING" id="35608.A0A2U1MTY3"/>
<sequence length="168" mass="19114">MVEIELVGPPSRYIPLSLVWILSDHVLRQINCCSMWSSFEVDMSNGTSVSSLICRTPGPVKGNKYLPSGCNVIEECQRCRDNGRYCLYNVQYDSNGFNDIWNEQENKGKETKRFFIRNGGLLLKQQEEADPSLVDNTIIFTSRELEKGKGKFDENRILGRGGQGQLRK</sequence>
<dbReference type="EMBL" id="PKPP01004370">
    <property type="protein sequence ID" value="PWA64710.1"/>
    <property type="molecule type" value="Genomic_DNA"/>
</dbReference>
<accession>A0A2U1MTY3</accession>
<organism evidence="1 2">
    <name type="scientific">Artemisia annua</name>
    <name type="common">Sweet wormwood</name>
    <dbReference type="NCBI Taxonomy" id="35608"/>
    <lineage>
        <taxon>Eukaryota</taxon>
        <taxon>Viridiplantae</taxon>
        <taxon>Streptophyta</taxon>
        <taxon>Embryophyta</taxon>
        <taxon>Tracheophyta</taxon>
        <taxon>Spermatophyta</taxon>
        <taxon>Magnoliopsida</taxon>
        <taxon>eudicotyledons</taxon>
        <taxon>Gunneridae</taxon>
        <taxon>Pentapetalae</taxon>
        <taxon>asterids</taxon>
        <taxon>campanulids</taxon>
        <taxon>Asterales</taxon>
        <taxon>Asteraceae</taxon>
        <taxon>Asteroideae</taxon>
        <taxon>Anthemideae</taxon>
        <taxon>Artemisiinae</taxon>
        <taxon>Artemisia</taxon>
    </lineage>
</organism>
<keyword evidence="2" id="KW-1185">Reference proteome</keyword>